<evidence type="ECO:0000313" key="8">
    <source>
        <dbReference type="Proteomes" id="UP001152795"/>
    </source>
</evidence>
<evidence type="ECO:0000313" key="7">
    <source>
        <dbReference type="EMBL" id="CAB4026143.1"/>
    </source>
</evidence>
<accession>A0A6S7KD51</accession>
<dbReference type="Proteomes" id="UP001152795">
    <property type="component" value="Unassembled WGS sequence"/>
</dbReference>
<dbReference type="GO" id="GO:0005615">
    <property type="term" value="C:extracellular space"/>
    <property type="evidence" value="ECO:0007669"/>
    <property type="project" value="TreeGrafter"/>
</dbReference>
<dbReference type="GO" id="GO:0070492">
    <property type="term" value="F:oligosaccharide binding"/>
    <property type="evidence" value="ECO:0007669"/>
    <property type="project" value="TreeGrafter"/>
</dbReference>
<sequence length="238" mass="26130">MRVLLNLCALIFVLQKEKPSECSIKQAIFHRKVQNYFANHVIGTSQAESELECCINCVGDGSCASVNYKAAGIGKGLCELNNKTLQETSDADGSMHNPEFNHLYIIKKQPEDPVPKNTPPQNTMSVTTTIDFSTTQATTKSTPKETEGSIFPTTQPTPNSTPKETESSIIPTIQPTTVLPSLSSCKELLERDGSLISGNYTLQNNVTLEQYEVYCHMDEISKCETGAWTLVMKVDGSK</sequence>
<dbReference type="InterPro" id="IPR002181">
    <property type="entry name" value="Fibrinogen_a/b/g_C_dom"/>
</dbReference>
<feature type="compositionally biased region" description="Polar residues" evidence="5">
    <location>
        <begin position="151"/>
        <end position="167"/>
    </location>
</feature>
<keyword evidence="4" id="KW-1015">Disulfide bond</keyword>
<dbReference type="PROSITE" id="PS51406">
    <property type="entry name" value="FIBRINOGEN_C_2"/>
    <property type="match status" value="1"/>
</dbReference>
<evidence type="ECO:0000256" key="5">
    <source>
        <dbReference type="SAM" id="MobiDB-lite"/>
    </source>
</evidence>
<comment type="caution">
    <text evidence="7">The sequence shown here is derived from an EMBL/GenBank/DDBJ whole genome shotgun (WGS) entry which is preliminary data.</text>
</comment>
<evidence type="ECO:0000256" key="4">
    <source>
        <dbReference type="ARBA" id="ARBA00023157"/>
    </source>
</evidence>
<dbReference type="OrthoDB" id="5989402at2759"/>
<evidence type="ECO:0000256" key="2">
    <source>
        <dbReference type="ARBA" id="ARBA00022734"/>
    </source>
</evidence>
<keyword evidence="8" id="KW-1185">Reference proteome</keyword>
<dbReference type="AlphaFoldDB" id="A0A6S7KD51"/>
<dbReference type="GO" id="GO:0046872">
    <property type="term" value="F:metal ion binding"/>
    <property type="evidence" value="ECO:0007669"/>
    <property type="project" value="UniProtKB-KW"/>
</dbReference>
<dbReference type="SUPFAM" id="SSF56496">
    <property type="entry name" value="Fibrinogen C-terminal domain-like"/>
    <property type="match status" value="1"/>
</dbReference>
<evidence type="ECO:0000256" key="6">
    <source>
        <dbReference type="SAM" id="SignalP"/>
    </source>
</evidence>
<organism evidence="7 8">
    <name type="scientific">Paramuricea clavata</name>
    <name type="common">Red gorgonian</name>
    <name type="synonym">Violescent sea-whip</name>
    <dbReference type="NCBI Taxonomy" id="317549"/>
    <lineage>
        <taxon>Eukaryota</taxon>
        <taxon>Metazoa</taxon>
        <taxon>Cnidaria</taxon>
        <taxon>Anthozoa</taxon>
        <taxon>Octocorallia</taxon>
        <taxon>Malacalcyonacea</taxon>
        <taxon>Plexauridae</taxon>
        <taxon>Paramuricea</taxon>
    </lineage>
</organism>
<dbReference type="PANTHER" id="PTHR16146:SF46">
    <property type="entry name" value="INTELECTIN-1A-RELATED"/>
    <property type="match status" value="1"/>
</dbReference>
<dbReference type="InterPro" id="IPR014716">
    <property type="entry name" value="Fibrinogen_a/b/g_C_1"/>
</dbReference>
<dbReference type="Gene3D" id="3.90.215.10">
    <property type="entry name" value="Gamma Fibrinogen, chain A, domain 1"/>
    <property type="match status" value="1"/>
</dbReference>
<name>A0A6S7KD51_PARCT</name>
<dbReference type="InterPro" id="IPR036056">
    <property type="entry name" value="Fibrinogen-like_C"/>
</dbReference>
<proteinExistence type="predicted"/>
<keyword evidence="1" id="KW-0479">Metal-binding</keyword>
<gene>
    <name evidence="7" type="ORF">PACLA_8A065056</name>
</gene>
<feature type="chain" id="PRO_5043803513" evidence="6">
    <location>
        <begin position="23"/>
        <end position="238"/>
    </location>
</feature>
<keyword evidence="2" id="KW-0430">Lectin</keyword>
<keyword evidence="6" id="KW-0732">Signal</keyword>
<dbReference type="EMBL" id="CACRXK020014034">
    <property type="protein sequence ID" value="CAB4026143.1"/>
    <property type="molecule type" value="Genomic_DNA"/>
</dbReference>
<feature type="region of interest" description="Disordered" evidence="5">
    <location>
        <begin position="135"/>
        <end position="167"/>
    </location>
</feature>
<protein>
    <submittedName>
        <fullName evidence="7">Uncharacterized protein</fullName>
    </submittedName>
</protein>
<feature type="non-terminal residue" evidence="7">
    <location>
        <position position="1"/>
    </location>
</feature>
<reference evidence="7" key="1">
    <citation type="submission" date="2020-04" db="EMBL/GenBank/DDBJ databases">
        <authorList>
            <person name="Alioto T."/>
            <person name="Alioto T."/>
            <person name="Gomez Garrido J."/>
        </authorList>
    </citation>
    <scope>NUCLEOTIDE SEQUENCE</scope>
    <source>
        <strain evidence="7">A484AB</strain>
    </source>
</reference>
<dbReference type="PANTHER" id="PTHR16146">
    <property type="entry name" value="INTELECTIN"/>
    <property type="match status" value="1"/>
</dbReference>
<evidence type="ECO:0000256" key="3">
    <source>
        <dbReference type="ARBA" id="ARBA00022837"/>
    </source>
</evidence>
<keyword evidence="3" id="KW-0106">Calcium</keyword>
<feature type="signal peptide" evidence="6">
    <location>
        <begin position="1"/>
        <end position="22"/>
    </location>
</feature>
<evidence type="ECO:0000256" key="1">
    <source>
        <dbReference type="ARBA" id="ARBA00022723"/>
    </source>
</evidence>